<comment type="subcellular location">
    <subcellularLocation>
        <location evidence="10">Cell membrane</location>
        <topology evidence="10">Peripheral membrane protein</topology>
        <orientation evidence="10">Cytoplasmic side</orientation>
    </subcellularLocation>
</comment>
<dbReference type="GO" id="GO:0005975">
    <property type="term" value="P:carbohydrate metabolic process"/>
    <property type="evidence" value="ECO:0007669"/>
    <property type="project" value="InterPro"/>
</dbReference>
<evidence type="ECO:0000256" key="2">
    <source>
        <dbReference type="ARBA" id="ARBA00022618"/>
    </source>
</evidence>
<dbReference type="RefSeq" id="WP_058507363.1">
    <property type="nucleotide sequence ID" value="NZ_CAAAIK010000022.1"/>
</dbReference>
<feature type="binding site" evidence="10">
    <location>
        <position position="290"/>
    </location>
    <ligand>
        <name>UDP-N-acetyl-alpha-D-glucosamine</name>
        <dbReference type="ChEBI" id="CHEBI:57705"/>
    </ligand>
</feature>
<name>A0A0W0Y1Z9_9GAMM</name>
<dbReference type="PANTHER" id="PTHR21015">
    <property type="entry name" value="UDP-N-ACETYLGLUCOSAMINE--N-ACETYLMURAMYL-(PENTAPEPTIDE) PYROPHOSPHORYL-UNDECAPRENOL N-ACETYLGLUCOSAMINE TRANSFERASE 1"/>
    <property type="match status" value="1"/>
</dbReference>
<feature type="binding site" evidence="10">
    <location>
        <position position="196"/>
    </location>
    <ligand>
        <name>UDP-N-acetyl-alpha-D-glucosamine</name>
        <dbReference type="ChEBI" id="CHEBI:57705"/>
    </ligand>
</feature>
<dbReference type="HAMAP" id="MF_00033">
    <property type="entry name" value="MurG"/>
    <property type="match status" value="1"/>
</dbReference>
<evidence type="ECO:0000313" key="13">
    <source>
        <dbReference type="EMBL" id="KTD50674.1"/>
    </source>
</evidence>
<evidence type="ECO:0000256" key="8">
    <source>
        <dbReference type="ARBA" id="ARBA00023306"/>
    </source>
</evidence>
<feature type="binding site" evidence="10">
    <location>
        <begin position="12"/>
        <end position="14"/>
    </location>
    <ligand>
        <name>UDP-N-acetyl-alpha-D-glucosamine</name>
        <dbReference type="ChEBI" id="CHEBI:57705"/>
    </ligand>
</feature>
<dbReference type="GO" id="GO:0009252">
    <property type="term" value="P:peptidoglycan biosynthetic process"/>
    <property type="evidence" value="ECO:0007669"/>
    <property type="project" value="UniProtKB-UniRule"/>
</dbReference>
<evidence type="ECO:0000259" key="11">
    <source>
        <dbReference type="Pfam" id="PF03033"/>
    </source>
</evidence>
<dbReference type="GO" id="GO:0005886">
    <property type="term" value="C:plasma membrane"/>
    <property type="evidence" value="ECO:0007669"/>
    <property type="project" value="UniProtKB-SubCell"/>
</dbReference>
<dbReference type="SUPFAM" id="SSF53756">
    <property type="entry name" value="UDP-Glycosyltransferase/glycogen phosphorylase"/>
    <property type="match status" value="1"/>
</dbReference>
<comment type="catalytic activity">
    <reaction evidence="10">
        <text>di-trans,octa-cis-undecaprenyl diphospho-N-acetyl-alpha-D-muramoyl-L-alanyl-D-glutamyl-meso-2,6-diaminopimeloyl-D-alanyl-D-alanine + UDP-N-acetyl-alpha-D-glucosamine = di-trans,octa-cis-undecaprenyl diphospho-[N-acetyl-alpha-D-glucosaminyl-(1-&gt;4)]-N-acetyl-alpha-D-muramoyl-L-alanyl-D-glutamyl-meso-2,6-diaminopimeloyl-D-alanyl-D-alanine + UDP + H(+)</text>
        <dbReference type="Rhea" id="RHEA:31227"/>
        <dbReference type="ChEBI" id="CHEBI:15378"/>
        <dbReference type="ChEBI" id="CHEBI:57705"/>
        <dbReference type="ChEBI" id="CHEBI:58223"/>
        <dbReference type="ChEBI" id="CHEBI:61387"/>
        <dbReference type="ChEBI" id="CHEBI:61388"/>
        <dbReference type="EC" id="2.4.1.227"/>
    </reaction>
</comment>
<comment type="function">
    <text evidence="10">Cell wall formation. Catalyzes the transfer of a GlcNAc subunit on undecaprenyl-pyrophosphoryl-MurNAc-pentapeptide (lipid intermediate I) to form undecaprenyl-pyrophosphoryl-MurNAc-(pentapeptide)GlcNAc (lipid intermediate II).</text>
</comment>
<keyword evidence="5 10" id="KW-0133">Cell shape</keyword>
<dbReference type="GO" id="GO:0071555">
    <property type="term" value="P:cell wall organization"/>
    <property type="evidence" value="ECO:0007669"/>
    <property type="project" value="UniProtKB-KW"/>
</dbReference>
<organism evidence="13 14">
    <name type="scientific">Legionella quinlivanii</name>
    <dbReference type="NCBI Taxonomy" id="45073"/>
    <lineage>
        <taxon>Bacteria</taxon>
        <taxon>Pseudomonadati</taxon>
        <taxon>Pseudomonadota</taxon>
        <taxon>Gammaproteobacteria</taxon>
        <taxon>Legionellales</taxon>
        <taxon>Legionellaceae</taxon>
        <taxon>Legionella</taxon>
    </lineage>
</organism>
<dbReference type="GO" id="GO:0008360">
    <property type="term" value="P:regulation of cell shape"/>
    <property type="evidence" value="ECO:0007669"/>
    <property type="project" value="UniProtKB-KW"/>
</dbReference>
<evidence type="ECO:0000256" key="5">
    <source>
        <dbReference type="ARBA" id="ARBA00022960"/>
    </source>
</evidence>
<keyword evidence="9 10" id="KW-0961">Cell wall biogenesis/degradation</keyword>
<comment type="caution">
    <text evidence="13">The sequence shown here is derived from an EMBL/GenBank/DDBJ whole genome shotgun (WGS) entry which is preliminary data.</text>
</comment>
<evidence type="ECO:0000256" key="7">
    <source>
        <dbReference type="ARBA" id="ARBA00023136"/>
    </source>
</evidence>
<comment type="caution">
    <text evidence="10">Lacks conserved residue(s) required for the propagation of feature annotation.</text>
</comment>
<dbReference type="GO" id="GO:0050511">
    <property type="term" value="F:undecaprenyldiphospho-muramoylpentapeptide beta-N-acetylglucosaminyltransferase activity"/>
    <property type="evidence" value="ECO:0007669"/>
    <property type="project" value="UniProtKB-UniRule"/>
</dbReference>
<evidence type="ECO:0000256" key="6">
    <source>
        <dbReference type="ARBA" id="ARBA00022984"/>
    </source>
</evidence>
<keyword evidence="4 10" id="KW-0808">Transferase</keyword>
<evidence type="ECO:0000256" key="3">
    <source>
        <dbReference type="ARBA" id="ARBA00022676"/>
    </source>
</evidence>
<dbReference type="STRING" id="45073.Lqui_1240"/>
<evidence type="ECO:0000256" key="10">
    <source>
        <dbReference type="HAMAP-Rule" id="MF_00033"/>
    </source>
</evidence>
<keyword evidence="14" id="KW-1185">Reference proteome</keyword>
<dbReference type="InterPro" id="IPR006009">
    <property type="entry name" value="GlcNAc_MurG"/>
</dbReference>
<dbReference type="InterPro" id="IPR004276">
    <property type="entry name" value="GlycoTrans_28_N"/>
</dbReference>
<dbReference type="UniPathway" id="UPA00219"/>
<evidence type="ECO:0000256" key="1">
    <source>
        <dbReference type="ARBA" id="ARBA00022475"/>
    </source>
</evidence>
<dbReference type="NCBIfam" id="NF009102">
    <property type="entry name" value="PRK12446.1"/>
    <property type="match status" value="1"/>
</dbReference>
<comment type="pathway">
    <text evidence="10">Cell wall biogenesis; peptidoglycan biosynthesis.</text>
</comment>
<feature type="binding site" evidence="10">
    <location>
        <position position="166"/>
    </location>
    <ligand>
        <name>UDP-N-acetyl-alpha-D-glucosamine</name>
        <dbReference type="ChEBI" id="CHEBI:57705"/>
    </ligand>
</feature>
<evidence type="ECO:0000256" key="9">
    <source>
        <dbReference type="ARBA" id="ARBA00023316"/>
    </source>
</evidence>
<dbReference type="EMBL" id="LNYS01000007">
    <property type="protein sequence ID" value="KTD50674.1"/>
    <property type="molecule type" value="Genomic_DNA"/>
</dbReference>
<keyword evidence="1 10" id="KW-1003">Cell membrane</keyword>
<keyword evidence="8 10" id="KW-0131">Cell cycle</keyword>
<keyword evidence="3 10" id="KW-0328">Glycosyltransferase</keyword>
<dbReference type="PATRIC" id="fig|45073.5.peg.1308"/>
<dbReference type="GO" id="GO:0051301">
    <property type="term" value="P:cell division"/>
    <property type="evidence" value="ECO:0007669"/>
    <property type="project" value="UniProtKB-KW"/>
</dbReference>
<keyword evidence="7 10" id="KW-0472">Membrane</keyword>
<proteinExistence type="inferred from homology"/>
<feature type="domain" description="Glycosyltransferase family 28 N-terminal" evidence="11">
    <location>
        <begin position="5"/>
        <end position="142"/>
    </location>
</feature>
<dbReference type="GO" id="GO:0051991">
    <property type="term" value="F:UDP-N-acetyl-D-glucosamine:N-acetylmuramoyl-L-alanyl-D-glutamyl-meso-2,6-diaminopimelyl-D-alanyl-D-alanine-diphosphoundecaprenol 4-beta-N-acetylglucosaminlytransferase activity"/>
    <property type="evidence" value="ECO:0007669"/>
    <property type="project" value="RHEA"/>
</dbReference>
<dbReference type="AlphaFoldDB" id="A0A0W0Y1Z9"/>
<dbReference type="Proteomes" id="UP000054618">
    <property type="component" value="Unassembled WGS sequence"/>
</dbReference>
<dbReference type="OrthoDB" id="9808936at2"/>
<dbReference type="NCBIfam" id="TIGR01133">
    <property type="entry name" value="murG"/>
    <property type="match status" value="1"/>
</dbReference>
<dbReference type="PANTHER" id="PTHR21015:SF27">
    <property type="entry name" value="UDP-N-ACETYLGLUCOSAMINE--N-ACETYLMURAMYL-(PENTAPEPTIDE) PYROPHOSPHORYL-UNDECAPRENOL N-ACETYLGLUCOSAMINE TRANSFERASE"/>
    <property type="match status" value="1"/>
</dbReference>
<feature type="domain" description="Glycosyl transferase family 28 C-terminal" evidence="12">
    <location>
        <begin position="190"/>
        <end position="330"/>
    </location>
</feature>
<dbReference type="EC" id="2.4.1.227" evidence="10"/>
<dbReference type="InterPro" id="IPR007235">
    <property type="entry name" value="Glyco_trans_28_C"/>
</dbReference>
<evidence type="ECO:0000259" key="12">
    <source>
        <dbReference type="Pfam" id="PF04101"/>
    </source>
</evidence>
<protein>
    <recommendedName>
        <fullName evidence="10">UDP-N-acetylglucosamine--N-acetylmuramyl-(pentapeptide) pyrophosphoryl-undecaprenol N-acetylglucosamine transferase</fullName>
        <ecNumber evidence="10">2.4.1.227</ecNumber>
    </recommendedName>
    <alternativeName>
        <fullName evidence="10">Undecaprenyl-PP-MurNAc-pentapeptide-UDPGlcNAc GlcNAc transferase</fullName>
    </alternativeName>
</protein>
<gene>
    <name evidence="10 13" type="primary">murG</name>
    <name evidence="13" type="ORF">Lqui_1240</name>
</gene>
<sequence length="362" mass="40045">MSPRIVLTGGGTAGHVTPNLALIEILKRENWQIDYIGSKNGVEDSMIRAQGVPFHSISSGKLRRYFSWQNFLDPLLILRGIFQSWRLLKQLKTDVVFSKGGFVAFPVVFAAWLRGIPVIAHESDLTPGLANRLSFPFVNKIAVNFASASTHFKQKEKVEVTGTPIRSELFRGNRQKGLDLCGFNDEKPCLLVMGGSLGASKINTIIRKALPELTKTWQIIHLCGKGKLDSSISNSAYCQFEYANEELSHLFAASDLIISRAGANAIYEILALQKPHILIPLSAKVSRGDQIQNARFCKQQGISVVLDDDLFNEAELLKAIEEVKANREHILDNIRLLGIESATEKVLALIKELLSVESPKAV</sequence>
<keyword evidence="2 10" id="KW-0132">Cell division</keyword>
<reference evidence="13 14" key="1">
    <citation type="submission" date="2015-11" db="EMBL/GenBank/DDBJ databases">
        <title>Genomic analysis of 38 Legionella species identifies large and diverse effector repertoires.</title>
        <authorList>
            <person name="Burstein D."/>
            <person name="Amaro F."/>
            <person name="Zusman T."/>
            <person name="Lifshitz Z."/>
            <person name="Cohen O."/>
            <person name="Gilbert J.A."/>
            <person name="Pupko T."/>
            <person name="Shuman H.A."/>
            <person name="Segal G."/>
        </authorList>
    </citation>
    <scope>NUCLEOTIDE SEQUENCE [LARGE SCALE GENOMIC DNA]</scope>
    <source>
        <strain evidence="13 14">CDC#1442-AUS-E</strain>
    </source>
</reference>
<evidence type="ECO:0000256" key="4">
    <source>
        <dbReference type="ARBA" id="ARBA00022679"/>
    </source>
</evidence>
<dbReference type="CDD" id="cd03785">
    <property type="entry name" value="GT28_MurG"/>
    <property type="match status" value="1"/>
</dbReference>
<dbReference type="Pfam" id="PF03033">
    <property type="entry name" value="Glyco_transf_28"/>
    <property type="match status" value="1"/>
</dbReference>
<accession>A0A0W0Y1Z9</accession>
<keyword evidence="6 10" id="KW-0573">Peptidoglycan synthesis</keyword>
<dbReference type="Gene3D" id="3.40.50.2000">
    <property type="entry name" value="Glycogen Phosphorylase B"/>
    <property type="match status" value="2"/>
</dbReference>
<evidence type="ECO:0000313" key="14">
    <source>
        <dbReference type="Proteomes" id="UP000054618"/>
    </source>
</evidence>
<dbReference type="Pfam" id="PF04101">
    <property type="entry name" value="Glyco_tran_28_C"/>
    <property type="match status" value="1"/>
</dbReference>
<comment type="similarity">
    <text evidence="10">Belongs to the glycosyltransferase 28 family. MurG subfamily.</text>
</comment>